<evidence type="ECO:0000313" key="2">
    <source>
        <dbReference type="Proteomes" id="UP000029040"/>
    </source>
</evidence>
<protein>
    <submittedName>
        <fullName evidence="1">Uncharacterized protein</fullName>
    </submittedName>
</protein>
<accession>A0A087CPX2</accession>
<name>A0A087CPX2_9BIFI</name>
<dbReference type="Proteomes" id="UP000029040">
    <property type="component" value="Unassembled WGS sequence"/>
</dbReference>
<sequence>MYGQKPSKIFPSEIIRPQLPVAHVLLKRVVLQHIGDLMSIMPELDVFNTRNK</sequence>
<evidence type="ECO:0000313" key="1">
    <source>
        <dbReference type="EMBL" id="KFI85322.1"/>
    </source>
</evidence>
<dbReference type="AlphaFoldDB" id="A0A087CPX2"/>
<comment type="caution">
    <text evidence="1">The sequence shown here is derived from an EMBL/GenBank/DDBJ whole genome shotgun (WGS) entry which is preliminary data.</text>
</comment>
<gene>
    <name evidence="1" type="ORF">BSAE_1900</name>
</gene>
<proteinExistence type="predicted"/>
<dbReference type="EMBL" id="JGZM01000009">
    <property type="protein sequence ID" value="KFI85322.1"/>
    <property type="molecule type" value="Genomic_DNA"/>
</dbReference>
<organism evidence="1 2">
    <name type="scientific">Bifidobacterium pullorum subsp. saeculare DSM 6531 = LMG 14934</name>
    <dbReference type="NCBI Taxonomy" id="1437611"/>
    <lineage>
        <taxon>Bacteria</taxon>
        <taxon>Bacillati</taxon>
        <taxon>Actinomycetota</taxon>
        <taxon>Actinomycetes</taxon>
        <taxon>Bifidobacteriales</taxon>
        <taxon>Bifidobacteriaceae</taxon>
        <taxon>Bifidobacterium</taxon>
    </lineage>
</organism>
<reference evidence="1 2" key="1">
    <citation type="submission" date="2014-03" db="EMBL/GenBank/DDBJ databases">
        <title>Genomics of Bifidobacteria.</title>
        <authorList>
            <person name="Ventura M."/>
            <person name="Milani C."/>
            <person name="Lugli G.A."/>
        </authorList>
    </citation>
    <scope>NUCLEOTIDE SEQUENCE [LARGE SCALE GENOMIC DNA]</scope>
    <source>
        <strain evidence="1 2">LMG 14934</strain>
    </source>
</reference>